<evidence type="ECO:0000256" key="12">
    <source>
        <dbReference type="ARBA" id="ARBA00023235"/>
    </source>
</evidence>
<dbReference type="InterPro" id="IPR049353">
    <property type="entry name" value="GyrB_hook"/>
</dbReference>
<dbReference type="SMART" id="SM00305">
    <property type="entry name" value="HintC"/>
    <property type="match status" value="2"/>
</dbReference>
<dbReference type="InterPro" id="IPR002288">
    <property type="entry name" value="DNA_gyrase_B_C"/>
</dbReference>
<dbReference type="InterPro" id="IPR030934">
    <property type="entry name" value="Intein_C"/>
</dbReference>
<dbReference type="SUPFAM" id="SSF55874">
    <property type="entry name" value="ATPase domain of HSP90 chaperone/DNA topoisomerase II/histidine kinase"/>
    <property type="match status" value="1"/>
</dbReference>
<keyword evidence="12 16" id="KW-0413">Isomerase</keyword>
<feature type="domain" description="Hint" evidence="13">
    <location>
        <begin position="1251"/>
        <end position="1302"/>
    </location>
</feature>
<evidence type="ECO:0000256" key="11">
    <source>
        <dbReference type="ARBA" id="ARBA00023125"/>
    </source>
</evidence>
<dbReference type="GO" id="GO:0006265">
    <property type="term" value="P:DNA topological change"/>
    <property type="evidence" value="ECO:0007669"/>
    <property type="project" value="InterPro"/>
</dbReference>
<feature type="domain" description="Histidine kinase/HSP90-like ATPase" evidence="15">
    <location>
        <begin position="29"/>
        <end position="173"/>
    </location>
</feature>
<dbReference type="Pfam" id="PF14890">
    <property type="entry name" value="Intein_splicing"/>
    <property type="match status" value="2"/>
</dbReference>
<dbReference type="PROSITE" id="PS50818">
    <property type="entry name" value="INTEIN_C_TER"/>
    <property type="match status" value="2"/>
</dbReference>
<dbReference type="CDD" id="cd16928">
    <property type="entry name" value="HATPase_GyrB-like"/>
    <property type="match status" value="1"/>
</dbReference>
<evidence type="ECO:0000313" key="16">
    <source>
        <dbReference type="EMBL" id="SHO81202.1"/>
    </source>
</evidence>
<keyword evidence="9" id="KW-0460">Magnesium</keyword>
<sequence length="1570" mass="181782">MAEYGASNIKVLKGLEAVRKRPGMYIGDTSIKGLHHLVYEVVDNSIDEAMAGFCDTIKVTLTKSGSAIIEDNGRGIPVAEHPTEKISAATVVLTVLHAGGKFDKDTYKVSGGLHGVGVSVVNALSKDLKLTIHRDGEIYEQSFKEGIPQEPLEVVGTTRKNGTKIEFWADDTIFTEGTTFQKDILAKRFKELAYLNPKIKIDFRDERDGTKELFHFEGGIKQFVEDMNKKTALSNAQFFQGKSDDIEIDIALMYCNSDSEKSLSFVNNIKTPDGGTHEAGFRAGLTRSMASYISKNASAKERGVKITGEDCKEGLISIVSVRVPEPQFEGQTKGKLGSSYVRPLVQKFFSEKFNKYLEENPIEAKAIMAQILLAARGRDAAKRAKDLVKRKDSMSVGTLPGKLADCQSKDPEISEIYLVEGDSAGGCFSGDTKVKCANGEDIRIDILAEEHLKGKENFIYTYNHDTNKIELQKIKNAWQTKITDDLLYITLDNGKRELCTSDHKWLLRSGEYIEAKDLKIGSSIMPIYTSTQNLGGEYLLKHNGLLKSYEYETIIQPNGEEEFTHRVADKWNLENGIYKKRSGHIHRHHIDKNHLNNNPTNIEQLTPTEHILKHYDDFDRQSPEYREYMSKKMKEQSAEISERVIKDWENPEYRAKFEGQHKRMREIQIENGQMNTEHFAEYWANEAHREEQSERVTKYFQDNPEARQNHRQKANQQWNNEELRAWRAEETRKQMSNPTNVKRKLATERETRIKNSLELLNRVGIDNYEDVRKETKNRKVFIIKTLLEKISESDNYPSLLNPNELIQSNLYTYNHKVIKIEKYIGEPIPVYDIEVPNTHNFALASGVFVHNSAKQGRDRVFQAILPLKGKILNVEKARLEKILKSDEIKNMITALGCGIGDEFNEEKLRYHKVIIMTDADVDGCLTGDTEVKLLDGTYQTMEKLTELYPNEENKFWVWASDEDGKPTPAKAHSVRVTKRVKKLYKITLDNDFVIEATDNHPFRLINGDYVRADELKEDYSLMPLYYKVEEKGFYPNYELMKIGKKWIPTHKIVNKFKDEKKYNDKNLITHHIDHNRRNNQPDNLTFMSRSEHSKLHGKDTHLINNYNGSKKQAEDLKENWDNGVYDDRDSHFLIYNKSKEHSQKVSKQNRENWNKREYRENILQKREEYLSKAETKEELSQNCKNQWKDDDIAFRMQMTRVVNVAKKAIEEFGELSKDTYQAKKPKSGVPNWDTVFNKYDFKDKEEFFSYVQTYNHKIKSIEIIEVEETPVYDLTVDKYHNFAIKAGENSSIFVHNSHIQTLLMTFFFRFLKPIIEKGYLYIAQPPLYRYKKGKNERYLKDDKALNEFLIENGISVIESGTMGDNDLIDLFKLVSYYKSTLNEIERRYSMPEVLKYLIENSQEFNEESFISKSNDIEKYINNLGFNILNRESSDDKIHLFVQTNDGLEELIIDKNLFNDAHFIEAISIYNKIEDRITNEFRDKDMLALLAKIESNAKKGAYIQRYKGLGEMNPEQLWETTMTPENRVLLRVTINDDEEASDTFSLFMGDEVEPRRNYIEAHAKDVKHLDV</sequence>
<evidence type="ECO:0000259" key="15">
    <source>
        <dbReference type="SMART" id="SM00387"/>
    </source>
</evidence>
<dbReference type="InterPro" id="IPR020568">
    <property type="entry name" value="Ribosomal_Su5_D2-typ_SF"/>
</dbReference>
<dbReference type="FunFam" id="3.30.565.10:FF:000002">
    <property type="entry name" value="DNA gyrase subunit B"/>
    <property type="match status" value="1"/>
</dbReference>
<dbReference type="InterPro" id="IPR036844">
    <property type="entry name" value="Hint_dom_sf"/>
</dbReference>
<evidence type="ECO:0000259" key="14">
    <source>
        <dbReference type="SMART" id="SM00306"/>
    </source>
</evidence>
<dbReference type="GO" id="GO:0003918">
    <property type="term" value="F:DNA topoisomerase type II (double strand cut, ATP-hydrolyzing) activity"/>
    <property type="evidence" value="ECO:0007669"/>
    <property type="project" value="UniProtKB-EC"/>
</dbReference>
<feature type="domain" description="Hint" evidence="14">
    <location>
        <begin position="425"/>
        <end position="528"/>
    </location>
</feature>
<comment type="similarity">
    <text evidence="3">Belongs to the type II topoisomerase GyrB family.</text>
</comment>
<dbReference type="CDD" id="cd00081">
    <property type="entry name" value="Hint"/>
    <property type="match status" value="3"/>
</dbReference>
<dbReference type="SMART" id="SM00433">
    <property type="entry name" value="TOP2c"/>
    <property type="match status" value="1"/>
</dbReference>
<dbReference type="GO" id="GO:0016539">
    <property type="term" value="P:intein-mediated protein splicing"/>
    <property type="evidence" value="ECO:0007669"/>
    <property type="project" value="InterPro"/>
</dbReference>
<keyword evidence="6" id="KW-0479">Metal-binding</keyword>
<accession>A0A1W1EK77</accession>
<dbReference type="SUPFAM" id="SSF51294">
    <property type="entry name" value="Hedgehog/intein (Hint) domain"/>
    <property type="match status" value="2"/>
</dbReference>
<dbReference type="Gene3D" id="3.30.300.370">
    <property type="match status" value="1"/>
</dbReference>
<feature type="domain" description="Hint" evidence="13">
    <location>
        <begin position="809"/>
        <end position="857"/>
    </location>
</feature>
<evidence type="ECO:0000259" key="13">
    <source>
        <dbReference type="SMART" id="SM00305"/>
    </source>
</evidence>
<dbReference type="Pfam" id="PF21249">
    <property type="entry name" value="GyrB_hook"/>
    <property type="match status" value="1"/>
</dbReference>
<dbReference type="InterPro" id="IPR036890">
    <property type="entry name" value="HATPase_C_sf"/>
</dbReference>
<name>A0A1W1EK77_9ZZZZ</name>
<evidence type="ECO:0000256" key="4">
    <source>
        <dbReference type="ARBA" id="ARBA00012895"/>
    </source>
</evidence>
<dbReference type="InterPro" id="IPR003594">
    <property type="entry name" value="HATPase_dom"/>
</dbReference>
<dbReference type="Gene3D" id="3.90.75.20">
    <property type="match status" value="1"/>
</dbReference>
<comment type="catalytic activity">
    <reaction evidence="1">
        <text>ATP-dependent breakage, passage and rejoining of double-stranded DNA.</text>
        <dbReference type="EC" id="5.6.2.2"/>
    </reaction>
</comment>
<keyword evidence="5" id="KW-0963">Cytoplasm</keyword>
<dbReference type="PROSITE" id="PS50817">
    <property type="entry name" value="INTEIN_N_TER"/>
    <property type="match status" value="2"/>
</dbReference>
<dbReference type="Gene3D" id="3.30.565.10">
    <property type="entry name" value="Histidine kinase-like ATPase, C-terminal domain"/>
    <property type="match status" value="1"/>
</dbReference>
<dbReference type="PRINTS" id="PR01159">
    <property type="entry name" value="DNAGYRASEB"/>
</dbReference>
<keyword evidence="11" id="KW-0238">DNA-binding</keyword>
<protein>
    <recommendedName>
        <fullName evidence="4">DNA topoisomerase (ATP-hydrolyzing)</fullName>
        <ecNumber evidence="4">5.6.2.2</ecNumber>
    </recommendedName>
</protein>
<dbReference type="InterPro" id="IPR000565">
    <property type="entry name" value="Topo_IIA_B"/>
</dbReference>
<evidence type="ECO:0000256" key="6">
    <source>
        <dbReference type="ARBA" id="ARBA00022723"/>
    </source>
</evidence>
<dbReference type="InterPro" id="IPR014721">
    <property type="entry name" value="Ribsml_uS5_D2-typ_fold_subgr"/>
</dbReference>
<dbReference type="InterPro" id="IPR003586">
    <property type="entry name" value="Hint_dom_C"/>
</dbReference>
<comment type="cofactor">
    <cofactor evidence="2">
        <name>Mg(2+)</name>
        <dbReference type="ChEBI" id="CHEBI:18420"/>
    </cofactor>
</comment>
<dbReference type="InterPro" id="IPR013760">
    <property type="entry name" value="Topo_IIA-like_dom_sf"/>
</dbReference>
<gene>
    <name evidence="16" type="ORF">MNB_SV-15-1586</name>
</gene>
<dbReference type="InterPro" id="IPR003587">
    <property type="entry name" value="Hint_dom_N"/>
</dbReference>
<dbReference type="InterPro" id="IPR013506">
    <property type="entry name" value="Topo_IIA_bsu_dom2"/>
</dbReference>
<dbReference type="InterPro" id="IPR006171">
    <property type="entry name" value="TOPRIM_dom"/>
</dbReference>
<dbReference type="CDD" id="cd00085">
    <property type="entry name" value="HNHc"/>
    <property type="match status" value="1"/>
</dbReference>
<dbReference type="SMART" id="SM00387">
    <property type="entry name" value="HATPase_c"/>
    <property type="match status" value="1"/>
</dbReference>
<evidence type="ECO:0000256" key="1">
    <source>
        <dbReference type="ARBA" id="ARBA00000185"/>
    </source>
</evidence>
<proteinExistence type="inferred from homology"/>
<evidence type="ECO:0000256" key="3">
    <source>
        <dbReference type="ARBA" id="ARBA00010708"/>
    </source>
</evidence>
<evidence type="ECO:0000256" key="10">
    <source>
        <dbReference type="ARBA" id="ARBA00023029"/>
    </source>
</evidence>
<dbReference type="SUPFAM" id="SSF54060">
    <property type="entry name" value="His-Me finger endonucleases"/>
    <property type="match status" value="1"/>
</dbReference>
<evidence type="ECO:0000256" key="5">
    <source>
        <dbReference type="ARBA" id="ARBA00022490"/>
    </source>
</evidence>
<dbReference type="GO" id="GO:0005524">
    <property type="term" value="F:ATP binding"/>
    <property type="evidence" value="ECO:0007669"/>
    <property type="project" value="UniProtKB-KW"/>
</dbReference>
<keyword evidence="7" id="KW-0547">Nucleotide-binding</keyword>
<reference evidence="16" key="1">
    <citation type="submission" date="2016-10" db="EMBL/GenBank/DDBJ databases">
        <authorList>
            <person name="de Groot N.N."/>
        </authorList>
    </citation>
    <scope>NUCLEOTIDE SEQUENCE</scope>
</reference>
<dbReference type="Pfam" id="PF00204">
    <property type="entry name" value="DNA_gyraseB"/>
    <property type="match status" value="1"/>
</dbReference>
<dbReference type="InterPro" id="IPR018522">
    <property type="entry name" value="TopoIIA_CS"/>
</dbReference>
<dbReference type="InterPro" id="IPR044925">
    <property type="entry name" value="His-Me_finger_sf"/>
</dbReference>
<dbReference type="Gene3D" id="3.40.50.670">
    <property type="match status" value="2"/>
</dbReference>
<organism evidence="16">
    <name type="scientific">hydrothermal vent metagenome</name>
    <dbReference type="NCBI Taxonomy" id="652676"/>
    <lineage>
        <taxon>unclassified sequences</taxon>
        <taxon>metagenomes</taxon>
        <taxon>ecological metagenomes</taxon>
    </lineage>
</organism>
<keyword evidence="10" id="KW-0799">Topoisomerase</keyword>
<dbReference type="PRINTS" id="PR00418">
    <property type="entry name" value="TPI2FAMILY"/>
</dbReference>
<dbReference type="CDD" id="cd00822">
    <property type="entry name" value="TopoII_Trans_DNA_gyrase"/>
    <property type="match status" value="1"/>
</dbReference>
<dbReference type="EMBL" id="FRYL01000031">
    <property type="protein sequence ID" value="SHO81202.1"/>
    <property type="molecule type" value="Genomic_DNA"/>
</dbReference>
<dbReference type="PANTHER" id="PTHR45866">
    <property type="entry name" value="DNA GYRASE/TOPOISOMERASE SUBUNIT B"/>
    <property type="match status" value="1"/>
</dbReference>
<keyword evidence="8" id="KW-0067">ATP-binding</keyword>
<evidence type="ECO:0000256" key="8">
    <source>
        <dbReference type="ARBA" id="ARBA00022840"/>
    </source>
</evidence>
<dbReference type="InterPro" id="IPR013759">
    <property type="entry name" value="Topo_IIA_B_C"/>
</dbReference>
<dbReference type="Pfam" id="PF02518">
    <property type="entry name" value="HATPase_c"/>
    <property type="match status" value="1"/>
</dbReference>
<dbReference type="SUPFAM" id="SSF56719">
    <property type="entry name" value="Type II DNA topoisomerase"/>
    <property type="match status" value="3"/>
</dbReference>
<dbReference type="NCBIfam" id="TIGR01443">
    <property type="entry name" value="intein_Cterm"/>
    <property type="match status" value="2"/>
</dbReference>
<dbReference type="Pfam" id="PF13392">
    <property type="entry name" value="HNH_3"/>
    <property type="match status" value="1"/>
</dbReference>
<dbReference type="Gene3D" id="3.30.230.10">
    <property type="match status" value="1"/>
</dbReference>
<dbReference type="PROSITE" id="PS00177">
    <property type="entry name" value="TOPOISOMERASE_II"/>
    <property type="match status" value="1"/>
</dbReference>
<dbReference type="EC" id="5.6.2.2" evidence="4"/>
<dbReference type="Pfam" id="PF00986">
    <property type="entry name" value="DNA_gyraseB_C"/>
    <property type="match status" value="1"/>
</dbReference>
<evidence type="ECO:0000256" key="2">
    <source>
        <dbReference type="ARBA" id="ARBA00001946"/>
    </source>
</evidence>
<dbReference type="GO" id="GO:0046872">
    <property type="term" value="F:metal ion binding"/>
    <property type="evidence" value="ECO:0007669"/>
    <property type="project" value="UniProtKB-KW"/>
</dbReference>
<dbReference type="NCBIfam" id="TIGR01445">
    <property type="entry name" value="intein_Nterm"/>
    <property type="match status" value="2"/>
</dbReference>
<dbReference type="SUPFAM" id="SSF54211">
    <property type="entry name" value="Ribosomal protein S5 domain 2-like"/>
    <property type="match status" value="1"/>
</dbReference>
<dbReference type="PANTHER" id="PTHR45866:SF1">
    <property type="entry name" value="DNA GYRASE SUBUNIT B, MITOCHONDRIAL"/>
    <property type="match status" value="1"/>
</dbReference>
<dbReference type="GO" id="GO:0003677">
    <property type="term" value="F:DNA binding"/>
    <property type="evidence" value="ECO:0007669"/>
    <property type="project" value="UniProtKB-KW"/>
</dbReference>
<dbReference type="Gene3D" id="2.170.16.10">
    <property type="entry name" value="Hedgehog/Intein (Hint) domain"/>
    <property type="match status" value="3"/>
</dbReference>
<evidence type="ECO:0000256" key="7">
    <source>
        <dbReference type="ARBA" id="ARBA00022741"/>
    </source>
</evidence>
<dbReference type="SMART" id="SM00306">
    <property type="entry name" value="HintN"/>
    <property type="match status" value="2"/>
</dbReference>
<dbReference type="Pfam" id="PF01751">
    <property type="entry name" value="Toprim"/>
    <property type="match status" value="1"/>
</dbReference>
<evidence type="ECO:0000256" key="9">
    <source>
        <dbReference type="ARBA" id="ARBA00022842"/>
    </source>
</evidence>
<dbReference type="InterPro" id="IPR003615">
    <property type="entry name" value="HNH_nuc"/>
</dbReference>
<dbReference type="InterPro" id="IPR001241">
    <property type="entry name" value="Topo_IIA"/>
</dbReference>
<dbReference type="InterPro" id="IPR006141">
    <property type="entry name" value="Intein_N"/>
</dbReference>
<feature type="domain" description="Hint" evidence="14">
    <location>
        <begin position="922"/>
        <end position="1024"/>
    </location>
</feature>